<feature type="signal peptide" evidence="5">
    <location>
        <begin position="1"/>
        <end position="21"/>
    </location>
</feature>
<accession>A0A927N3Y5</accession>
<evidence type="ECO:0000256" key="1">
    <source>
        <dbReference type="ARBA" id="ARBA00008520"/>
    </source>
</evidence>
<dbReference type="EMBL" id="JADBEM010000001">
    <property type="protein sequence ID" value="MBE1612230.1"/>
    <property type="molecule type" value="Genomic_DNA"/>
</dbReference>
<keyword evidence="6" id="KW-0762">Sugar transport</keyword>
<protein>
    <submittedName>
        <fullName evidence="6">Multiple sugar transport system substrate-binding protein</fullName>
    </submittedName>
</protein>
<dbReference type="PROSITE" id="PS51257">
    <property type="entry name" value="PROKAR_LIPOPROTEIN"/>
    <property type="match status" value="1"/>
</dbReference>
<feature type="region of interest" description="Disordered" evidence="4">
    <location>
        <begin position="442"/>
        <end position="466"/>
    </location>
</feature>
<evidence type="ECO:0000256" key="5">
    <source>
        <dbReference type="SAM" id="SignalP"/>
    </source>
</evidence>
<dbReference type="InterPro" id="IPR006059">
    <property type="entry name" value="SBP"/>
</dbReference>
<dbReference type="PANTHER" id="PTHR43649:SF34">
    <property type="entry name" value="ABC TRANSPORTER PERIPLASMIC-BINDING PROTEIN YCJN-RELATED"/>
    <property type="match status" value="1"/>
</dbReference>
<comment type="similarity">
    <text evidence="1">Belongs to the bacterial solute-binding protein 1 family.</text>
</comment>
<evidence type="ECO:0000313" key="6">
    <source>
        <dbReference type="EMBL" id="MBE1612230.1"/>
    </source>
</evidence>
<dbReference type="Gene3D" id="3.40.190.10">
    <property type="entry name" value="Periplasmic binding protein-like II"/>
    <property type="match status" value="1"/>
</dbReference>
<evidence type="ECO:0000313" key="7">
    <source>
        <dbReference type="Proteomes" id="UP000638648"/>
    </source>
</evidence>
<name>A0A927N3Y5_9ACTN</name>
<feature type="compositionally biased region" description="Polar residues" evidence="4">
    <location>
        <begin position="449"/>
        <end position="466"/>
    </location>
</feature>
<dbReference type="AlphaFoldDB" id="A0A927N3Y5"/>
<dbReference type="Pfam" id="PF13416">
    <property type="entry name" value="SBP_bac_8"/>
    <property type="match status" value="1"/>
</dbReference>
<feature type="chain" id="PRO_5038446234" evidence="5">
    <location>
        <begin position="22"/>
        <end position="466"/>
    </location>
</feature>
<gene>
    <name evidence="6" type="ORF">HEB94_009078</name>
</gene>
<dbReference type="PANTHER" id="PTHR43649">
    <property type="entry name" value="ARABINOSE-BINDING PROTEIN-RELATED"/>
    <property type="match status" value="1"/>
</dbReference>
<comment type="caution">
    <text evidence="6">The sequence shown here is derived from an EMBL/GenBank/DDBJ whole genome shotgun (WGS) entry which is preliminary data.</text>
</comment>
<keyword evidence="2" id="KW-0813">Transport</keyword>
<evidence type="ECO:0000256" key="3">
    <source>
        <dbReference type="ARBA" id="ARBA00022729"/>
    </source>
</evidence>
<proteinExistence type="inferred from homology"/>
<evidence type="ECO:0000256" key="4">
    <source>
        <dbReference type="SAM" id="MobiDB-lite"/>
    </source>
</evidence>
<keyword evidence="7" id="KW-1185">Reference proteome</keyword>
<dbReference type="Proteomes" id="UP000638648">
    <property type="component" value="Unassembled WGS sequence"/>
</dbReference>
<reference evidence="6" key="1">
    <citation type="submission" date="2020-10" db="EMBL/GenBank/DDBJ databases">
        <title>Sequencing the genomes of 1000 actinobacteria strains.</title>
        <authorList>
            <person name="Klenk H.-P."/>
        </authorList>
    </citation>
    <scope>NUCLEOTIDE SEQUENCE</scope>
    <source>
        <strain evidence="6">DSM 45354</strain>
    </source>
</reference>
<keyword evidence="3 5" id="KW-0732">Signal</keyword>
<dbReference type="InterPro" id="IPR050490">
    <property type="entry name" value="Bact_solute-bd_prot1"/>
</dbReference>
<sequence>MMRRRGPLAVLAALGLTAALAGCGGGSGTDDGASSDKSLTVWTLEEQPDRLAKAKADAANFTKKTGVKVKLVGVNEDQFPQLITAASAAGTLPDVVGALPLAAVRTMSGNDLVDTDATAEVVEDLGPDTFSKSALALTKDGDEQVAVPSDGFPLSVIYRKDLFEKAGLPEPKTYADILNAAKKLNGPNMAGFVAGDSPSTSYTQQIFEFMALANGCELVDKSGKVTLDSKACVDAFDFYGDLTHNYSVPGAMDSTSTKTTYMAGKAAITVWASFVLDEMAGLVDDAKPTCPECGADPRFIAKNSGFVTSIQGPDGKAPIAGGDVTSWVISADASTDAAKQFVEYFMDEGYLPWLDQAPEGKFPTRAGTADDPQKFVDGWKNLQVGVDTKAKLTDIYSPEVLADMQHSVDNFSRWGFTQGQGNLLGAILTELPVPKAVASLATGKADGKSTATQAQKAVESIQESSQ</sequence>
<dbReference type="SUPFAM" id="SSF53850">
    <property type="entry name" value="Periplasmic binding protein-like II"/>
    <property type="match status" value="1"/>
</dbReference>
<organism evidence="6 7">
    <name type="scientific">Actinopolymorpha pittospori</name>
    <dbReference type="NCBI Taxonomy" id="648752"/>
    <lineage>
        <taxon>Bacteria</taxon>
        <taxon>Bacillati</taxon>
        <taxon>Actinomycetota</taxon>
        <taxon>Actinomycetes</taxon>
        <taxon>Propionibacteriales</taxon>
        <taxon>Actinopolymorphaceae</taxon>
        <taxon>Actinopolymorpha</taxon>
    </lineage>
</organism>
<dbReference type="RefSeq" id="WP_202896861.1">
    <property type="nucleotide sequence ID" value="NZ_BAABJL010000005.1"/>
</dbReference>
<evidence type="ECO:0000256" key="2">
    <source>
        <dbReference type="ARBA" id="ARBA00022448"/>
    </source>
</evidence>